<evidence type="ECO:0000256" key="1">
    <source>
        <dbReference type="SAM" id="MobiDB-lite"/>
    </source>
</evidence>
<feature type="transmembrane region" description="Helical" evidence="2">
    <location>
        <begin position="6"/>
        <end position="31"/>
    </location>
</feature>
<keyword evidence="4" id="KW-1185">Reference proteome</keyword>
<gene>
    <name evidence="3" type="ORF">H7U35_08555</name>
</gene>
<dbReference type="EMBL" id="JACLYZ010000016">
    <property type="protein sequence ID" value="MBM6735267.1"/>
    <property type="molecule type" value="Genomic_DNA"/>
</dbReference>
<feature type="region of interest" description="Disordered" evidence="1">
    <location>
        <begin position="48"/>
        <end position="72"/>
    </location>
</feature>
<keyword evidence="2" id="KW-0472">Membrane</keyword>
<evidence type="ECO:0000313" key="3">
    <source>
        <dbReference type="EMBL" id="MBM6735267.1"/>
    </source>
</evidence>
<organism evidence="3 4">
    <name type="scientific">Mediterranea massiliensis</name>
    <dbReference type="NCBI Taxonomy" id="1841865"/>
    <lineage>
        <taxon>Bacteria</taxon>
        <taxon>Pseudomonadati</taxon>
        <taxon>Bacteroidota</taxon>
        <taxon>Bacteroidia</taxon>
        <taxon>Bacteroidales</taxon>
        <taxon>Bacteroidaceae</taxon>
        <taxon>Mediterranea</taxon>
    </lineage>
</organism>
<dbReference type="Proteomes" id="UP000766986">
    <property type="component" value="Unassembled WGS sequence"/>
</dbReference>
<protein>
    <submittedName>
        <fullName evidence="3">DUF4834 family protein</fullName>
    </submittedName>
</protein>
<dbReference type="InterPro" id="IPR032272">
    <property type="entry name" value="DUF4834"/>
</dbReference>
<comment type="caution">
    <text evidence="3">The sequence shown here is derived from an EMBL/GenBank/DDBJ whole genome shotgun (WGS) entry which is preliminary data.</text>
</comment>
<evidence type="ECO:0000313" key="4">
    <source>
        <dbReference type="Proteomes" id="UP000766986"/>
    </source>
</evidence>
<evidence type="ECO:0000256" key="2">
    <source>
        <dbReference type="SAM" id="Phobius"/>
    </source>
</evidence>
<accession>A0ABS2E0Y6</accession>
<sequence length="99" mass="11374">MLHFLGFLFILIIAILIIGLSVIFSIVRGFFGFGRKKPSPRNFQGGYTFYGDNRQSSSRTSTTPNDGIRPEEGELHIKHKERIFSKDEGEYVDFEEIKD</sequence>
<reference evidence="3 4" key="1">
    <citation type="journal article" date="2021" name="Sci. Rep.">
        <title>The distribution of antibiotic resistance genes in chicken gut microbiota commensals.</title>
        <authorList>
            <person name="Juricova H."/>
            <person name="Matiasovicova J."/>
            <person name="Kubasova T."/>
            <person name="Cejkova D."/>
            <person name="Rychlik I."/>
        </authorList>
    </citation>
    <scope>NUCLEOTIDE SEQUENCE [LARGE SCALE GENOMIC DNA]</scope>
    <source>
        <strain evidence="3 4">An772</strain>
    </source>
</reference>
<dbReference type="RefSeq" id="WP_022021918.1">
    <property type="nucleotide sequence ID" value="NZ_CALUIP010000017.1"/>
</dbReference>
<feature type="compositionally biased region" description="Polar residues" evidence="1">
    <location>
        <begin position="53"/>
        <end position="65"/>
    </location>
</feature>
<name>A0ABS2E0Y6_9BACT</name>
<dbReference type="Pfam" id="PF16118">
    <property type="entry name" value="DUF4834"/>
    <property type="match status" value="1"/>
</dbReference>
<keyword evidence="2" id="KW-1133">Transmembrane helix</keyword>
<keyword evidence="2" id="KW-0812">Transmembrane</keyword>
<proteinExistence type="predicted"/>